<organism evidence="2 3">
    <name type="scientific">Rubellimicrobium aerolatum</name>
    <dbReference type="NCBI Taxonomy" id="490979"/>
    <lineage>
        <taxon>Bacteria</taxon>
        <taxon>Pseudomonadati</taxon>
        <taxon>Pseudomonadota</taxon>
        <taxon>Alphaproteobacteria</taxon>
        <taxon>Rhodobacterales</taxon>
        <taxon>Roseobacteraceae</taxon>
        <taxon>Rubellimicrobium</taxon>
    </lineage>
</organism>
<dbReference type="EMBL" id="JBHSNA010000013">
    <property type="protein sequence ID" value="MFC5567332.1"/>
    <property type="molecule type" value="Genomic_DNA"/>
</dbReference>
<dbReference type="InterPro" id="IPR022742">
    <property type="entry name" value="Hydrolase_4"/>
</dbReference>
<reference evidence="3" key="1">
    <citation type="journal article" date="2019" name="Int. J. Syst. Evol. Microbiol.">
        <title>The Global Catalogue of Microorganisms (GCM) 10K type strain sequencing project: providing services to taxonomists for standard genome sequencing and annotation.</title>
        <authorList>
            <consortium name="The Broad Institute Genomics Platform"/>
            <consortium name="The Broad Institute Genome Sequencing Center for Infectious Disease"/>
            <person name="Wu L."/>
            <person name="Ma J."/>
        </authorList>
    </citation>
    <scope>NUCLEOTIDE SEQUENCE [LARGE SCALE GENOMIC DNA]</scope>
    <source>
        <strain evidence="3">KACC 11588</strain>
    </source>
</reference>
<name>A0ABW0SEB5_9RHOB</name>
<gene>
    <name evidence="2" type="ORF">ACFPOC_13040</name>
</gene>
<keyword evidence="3" id="KW-1185">Reference proteome</keyword>
<keyword evidence="2" id="KW-0378">Hydrolase</keyword>
<evidence type="ECO:0000259" key="1">
    <source>
        <dbReference type="Pfam" id="PF12146"/>
    </source>
</evidence>
<comment type="caution">
    <text evidence="2">The sequence shown here is derived from an EMBL/GenBank/DDBJ whole genome shotgun (WGS) entry which is preliminary data.</text>
</comment>
<feature type="domain" description="Serine aminopeptidase S33" evidence="1">
    <location>
        <begin position="46"/>
        <end position="297"/>
    </location>
</feature>
<dbReference type="SUPFAM" id="SSF53474">
    <property type="entry name" value="alpha/beta-Hydrolases"/>
    <property type="match status" value="1"/>
</dbReference>
<dbReference type="Proteomes" id="UP001596056">
    <property type="component" value="Unassembled WGS sequence"/>
</dbReference>
<evidence type="ECO:0000313" key="3">
    <source>
        <dbReference type="Proteomes" id="UP001596056"/>
    </source>
</evidence>
<evidence type="ECO:0000313" key="2">
    <source>
        <dbReference type="EMBL" id="MFC5567332.1"/>
    </source>
</evidence>
<dbReference type="GO" id="GO:0016787">
    <property type="term" value="F:hydrolase activity"/>
    <property type="evidence" value="ECO:0007669"/>
    <property type="project" value="UniProtKB-KW"/>
</dbReference>
<dbReference type="PANTHER" id="PTHR11614">
    <property type="entry name" value="PHOSPHOLIPASE-RELATED"/>
    <property type="match status" value="1"/>
</dbReference>
<accession>A0ABW0SEB5</accession>
<dbReference type="InterPro" id="IPR029058">
    <property type="entry name" value="AB_hydrolase_fold"/>
</dbReference>
<proteinExistence type="predicted"/>
<dbReference type="InterPro" id="IPR051044">
    <property type="entry name" value="MAG_DAG_Lipase"/>
</dbReference>
<dbReference type="RefSeq" id="WP_209839436.1">
    <property type="nucleotide sequence ID" value="NZ_JAGGJP010000005.1"/>
</dbReference>
<dbReference type="Pfam" id="PF12146">
    <property type="entry name" value="Hydrolase_4"/>
    <property type="match status" value="1"/>
</dbReference>
<dbReference type="Gene3D" id="3.40.50.1820">
    <property type="entry name" value="alpha/beta hydrolase"/>
    <property type="match status" value="1"/>
</dbReference>
<protein>
    <submittedName>
        <fullName evidence="2">Alpha/beta fold hydrolase</fullName>
    </submittedName>
</protein>
<sequence length="320" mass="34537">MPDGTDHRAAPLHALLAQGPGDGAARWIVAADGVRLRAVHWGREATKGTVLLFAGRTEYAEKYGRVAADLLRLGFATLVVDWRGQGLSERLKADRFLGHVERFGDYQLDVAALVAHGRALGLPEPWHLLAHSMGGAIGLRSLIEGLPVRSAAFSAPMWGIQMTGALKPVAWSVSEMGRQLGLGHLLTPGQEPSVYIARCDFAGNTLTSDRETFEWIKGQVVAEPELGLGGPSLHWLNEALREMRRLMTARLPEVPALALVGTEEIVVDPSRIRRRVASWPGARLAVLTGARHEVLMEAPAIRARALKEIAGLFGAQFGAG</sequence>